<dbReference type="PANTHER" id="PTHR37042:SF4">
    <property type="entry name" value="OUTER MEMBRANE PROTEIN RV1973"/>
    <property type="match status" value="1"/>
</dbReference>
<accession>A0A7I7YQQ2</accession>
<evidence type="ECO:0000256" key="2">
    <source>
        <dbReference type="ARBA" id="ARBA00023136"/>
    </source>
</evidence>
<comment type="subcellular location">
    <subcellularLocation>
        <location evidence="1">Membrane</location>
    </subcellularLocation>
</comment>
<evidence type="ECO:0008006" key="8">
    <source>
        <dbReference type="Google" id="ProtNLM"/>
    </source>
</evidence>
<keyword evidence="5" id="KW-0812">Transmembrane</keyword>
<evidence type="ECO:0000256" key="5">
    <source>
        <dbReference type="SAM" id="Phobius"/>
    </source>
</evidence>
<keyword evidence="2 5" id="KW-0472">Membrane</keyword>
<keyword evidence="7" id="KW-1185">Reference proteome</keyword>
<sequence>MSTMADDHEEPLQPVVSKADALAMIEQAEAEAAEAEAMAAAARARARAARLRREALTLAEAAEDYGDAAAAAADVEPTDYYSEGYGAEHDEPAAEEYDEYYGEGSADEYDEAEEPEYELEPDGSRSRLPSISLMSKVGALVLICVLAGLSAYMVLEHRDSTRQHRREAAFAAGAKQGVTYMISLDFTKAKEDFQRVVDSATGRFKEDFEQKANDFITVVEQSKAITEGTVNAAAVETMNDDSAVVLVSATSHVTNSPPGKDEPPKSWRLRVTVTDVDGQYKMSKVEYVA</sequence>
<dbReference type="Proteomes" id="UP000467105">
    <property type="component" value="Chromosome"/>
</dbReference>
<keyword evidence="3" id="KW-0175">Coiled coil</keyword>
<evidence type="ECO:0000313" key="6">
    <source>
        <dbReference type="EMBL" id="BBZ43081.1"/>
    </source>
</evidence>
<evidence type="ECO:0000256" key="3">
    <source>
        <dbReference type="SAM" id="Coils"/>
    </source>
</evidence>
<feature type="coiled-coil region" evidence="3">
    <location>
        <begin position="18"/>
        <end position="61"/>
    </location>
</feature>
<feature type="transmembrane region" description="Helical" evidence="5">
    <location>
        <begin position="133"/>
        <end position="155"/>
    </location>
</feature>
<dbReference type="GO" id="GO:0016020">
    <property type="term" value="C:membrane"/>
    <property type="evidence" value="ECO:0007669"/>
    <property type="project" value="UniProtKB-SubCell"/>
</dbReference>
<dbReference type="EMBL" id="AP022614">
    <property type="protein sequence ID" value="BBZ43081.1"/>
    <property type="molecule type" value="Genomic_DNA"/>
</dbReference>
<evidence type="ECO:0000313" key="7">
    <source>
        <dbReference type="Proteomes" id="UP000467105"/>
    </source>
</evidence>
<gene>
    <name evidence="6" type="ORF">MPRM_03620</name>
</gene>
<proteinExistence type="predicted"/>
<evidence type="ECO:0000256" key="4">
    <source>
        <dbReference type="SAM" id="MobiDB-lite"/>
    </source>
</evidence>
<name>A0A7I7YQQ2_9MYCO</name>
<reference evidence="6 7" key="1">
    <citation type="journal article" date="2019" name="Emerg. Microbes Infect.">
        <title>Comprehensive subspecies identification of 175 nontuberculous mycobacteria species based on 7547 genomic profiles.</title>
        <authorList>
            <person name="Matsumoto Y."/>
            <person name="Kinjo T."/>
            <person name="Motooka D."/>
            <person name="Nabeya D."/>
            <person name="Jung N."/>
            <person name="Uechi K."/>
            <person name="Horii T."/>
            <person name="Iida T."/>
            <person name="Fujita J."/>
            <person name="Nakamura S."/>
        </authorList>
    </citation>
    <scope>NUCLEOTIDE SEQUENCE [LARGE SCALE GENOMIC DNA]</scope>
    <source>
        <strain evidence="6 7">JCM 14742</strain>
    </source>
</reference>
<organism evidence="6 7">
    <name type="scientific">Mycobacterium parmense</name>
    <dbReference type="NCBI Taxonomy" id="185642"/>
    <lineage>
        <taxon>Bacteria</taxon>
        <taxon>Bacillati</taxon>
        <taxon>Actinomycetota</taxon>
        <taxon>Actinomycetes</taxon>
        <taxon>Mycobacteriales</taxon>
        <taxon>Mycobacteriaceae</taxon>
        <taxon>Mycobacterium</taxon>
        <taxon>Mycobacterium simiae complex</taxon>
    </lineage>
</organism>
<dbReference type="AlphaFoldDB" id="A0A7I7YQQ2"/>
<evidence type="ECO:0000256" key="1">
    <source>
        <dbReference type="ARBA" id="ARBA00004370"/>
    </source>
</evidence>
<dbReference type="PANTHER" id="PTHR37042">
    <property type="entry name" value="OUTER MEMBRANE PROTEIN RV1973"/>
    <property type="match status" value="1"/>
</dbReference>
<protein>
    <recommendedName>
        <fullName evidence="8">Mce associated membrane protein</fullName>
    </recommendedName>
</protein>
<keyword evidence="5" id="KW-1133">Transmembrane helix</keyword>
<feature type="compositionally biased region" description="Acidic residues" evidence="4">
    <location>
        <begin position="98"/>
        <end position="121"/>
    </location>
</feature>
<feature type="region of interest" description="Disordered" evidence="4">
    <location>
        <begin position="98"/>
        <end position="125"/>
    </location>
</feature>